<dbReference type="AlphaFoldDB" id="A0A640N6B5"/>
<sequence length="62" mass="6943">MKFCPECGFKIASINNNSQKIEEVDVVEKVSSDVYIKSLLNETNLTDIMITPDIPEKVLINA</sequence>
<evidence type="ECO:0000313" key="1">
    <source>
        <dbReference type="EMBL" id="GEU19820.1"/>
    </source>
</evidence>
<organism evidence="1">
    <name type="scientific">Bacillus anthracis</name>
    <name type="common">anthrax bacterium</name>
    <dbReference type="NCBI Taxonomy" id="1392"/>
    <lineage>
        <taxon>Bacteria</taxon>
        <taxon>Bacillati</taxon>
        <taxon>Bacillota</taxon>
        <taxon>Bacilli</taxon>
        <taxon>Bacillales</taxon>
        <taxon>Bacillaceae</taxon>
        <taxon>Bacillus</taxon>
        <taxon>Bacillus cereus group</taxon>
    </lineage>
</organism>
<protein>
    <submittedName>
        <fullName evidence="1">Uncharacterized protein</fullName>
    </submittedName>
</protein>
<gene>
    <name evidence="1" type="ORF">LamDB_51160</name>
</gene>
<dbReference type="EMBL" id="BLEX01000011">
    <property type="protein sequence ID" value="GEU19820.1"/>
    <property type="molecule type" value="Genomic_DNA"/>
</dbReference>
<comment type="caution">
    <text evidence="1">The sequence shown here is derived from an EMBL/GenBank/DDBJ whole genome shotgun (WGS) entry which is preliminary data.</text>
</comment>
<accession>A0A640N6B5</accession>
<name>A0A640N6B5_BACAN</name>
<reference evidence="1" key="1">
    <citation type="submission" date="2019-12" db="EMBL/GenBank/DDBJ databases">
        <title>Epidemiological and comparative genomic analysis of Bacillus anthracis isolated from northern Vietnam.</title>
        <authorList>
            <person name="Hoang T.T.H."/>
            <person name="Dang D.A."/>
            <person name="Pham M.H."/>
            <person name="Luong M.H."/>
            <person name="Tran N.D."/>
            <person name="Nguyen T.H."/>
            <person name="Nguyen T.T."/>
            <person name="Inoue S."/>
            <person name="Morikawa S."/>
            <person name="Okutani A."/>
        </authorList>
    </citation>
    <scope>NUCLEOTIDE SEQUENCE</scope>
    <source>
        <strain evidence="1">LamDB</strain>
    </source>
</reference>
<proteinExistence type="predicted"/>
<reference evidence="1" key="2">
    <citation type="submission" date="2019-12" db="EMBL/GenBank/DDBJ databases">
        <authorList>
            <person name="Hoang T.H.H."/>
            <person name="Okutani A."/>
        </authorList>
    </citation>
    <scope>NUCLEOTIDE SEQUENCE</scope>
    <source>
        <strain evidence="1">LamDB</strain>
    </source>
</reference>